<dbReference type="Pfam" id="PF05018">
    <property type="entry name" value="CFA20_dom"/>
    <property type="match status" value="1"/>
</dbReference>
<feature type="region of interest" description="Disordered" evidence="1">
    <location>
        <begin position="183"/>
        <end position="234"/>
    </location>
</feature>
<proteinExistence type="predicted"/>
<dbReference type="OMA" id="RIEIHAN"/>
<reference evidence="3 4" key="1">
    <citation type="submission" date="2020-11" db="EMBL/GenBank/DDBJ databases">
        <authorList>
            <person name="Wallbank WR R."/>
            <person name="Pardo Diaz C."/>
            <person name="Kozak K."/>
            <person name="Martin S."/>
            <person name="Jiggins C."/>
            <person name="Moest M."/>
            <person name="Warren A I."/>
            <person name="Generalovic N T."/>
            <person name="Byers J.R.P. K."/>
            <person name="Montejo-Kovacevich G."/>
            <person name="Yen C E."/>
        </authorList>
    </citation>
    <scope>NUCLEOTIDE SEQUENCE [LARGE SCALE GENOMIC DNA]</scope>
</reference>
<dbReference type="EMBL" id="LR899009">
    <property type="protein sequence ID" value="CAD7079287.1"/>
    <property type="molecule type" value="Genomic_DNA"/>
</dbReference>
<evidence type="ECO:0000313" key="4">
    <source>
        <dbReference type="Proteomes" id="UP000594454"/>
    </source>
</evidence>
<feature type="domain" description="CFA20" evidence="2">
    <location>
        <begin position="1"/>
        <end position="184"/>
    </location>
</feature>
<dbReference type="InParanoid" id="A0A7R8UEK4"/>
<evidence type="ECO:0000259" key="2">
    <source>
        <dbReference type="Pfam" id="PF05018"/>
    </source>
</evidence>
<evidence type="ECO:0000313" key="3">
    <source>
        <dbReference type="EMBL" id="CAD7079287.1"/>
    </source>
</evidence>
<dbReference type="AlphaFoldDB" id="A0A7R8UEK4"/>
<dbReference type="OrthoDB" id="7486196at2759"/>
<evidence type="ECO:0000256" key="1">
    <source>
        <dbReference type="SAM" id="MobiDB-lite"/>
    </source>
</evidence>
<dbReference type="PANTHER" id="PTHR12458">
    <property type="entry name" value="ORF PROTEIN"/>
    <property type="match status" value="1"/>
</dbReference>
<organism evidence="3 4">
    <name type="scientific">Hermetia illucens</name>
    <name type="common">Black soldier fly</name>
    <dbReference type="NCBI Taxonomy" id="343691"/>
    <lineage>
        <taxon>Eukaryota</taxon>
        <taxon>Metazoa</taxon>
        <taxon>Ecdysozoa</taxon>
        <taxon>Arthropoda</taxon>
        <taxon>Hexapoda</taxon>
        <taxon>Insecta</taxon>
        <taxon>Pterygota</taxon>
        <taxon>Neoptera</taxon>
        <taxon>Endopterygota</taxon>
        <taxon>Diptera</taxon>
        <taxon>Brachycera</taxon>
        <taxon>Stratiomyomorpha</taxon>
        <taxon>Stratiomyidae</taxon>
        <taxon>Hermetiinae</taxon>
        <taxon>Hermetia</taxon>
    </lineage>
</organism>
<gene>
    <name evidence="3" type="ORF">HERILL_LOCUS2508</name>
</gene>
<dbReference type="Proteomes" id="UP000594454">
    <property type="component" value="Chromosome 1"/>
</dbReference>
<protein>
    <recommendedName>
        <fullName evidence="2">CFA20 domain-containing protein</fullName>
    </recommendedName>
</protein>
<dbReference type="InterPro" id="IPR007714">
    <property type="entry name" value="CFA20_dom"/>
</dbReference>
<accession>A0A7R8UEK4</accession>
<keyword evidence="4" id="KW-1185">Reference proteome</keyword>
<feature type="compositionally biased region" description="Basic and acidic residues" evidence="1">
    <location>
        <begin position="189"/>
        <end position="233"/>
    </location>
</feature>
<name>A0A7R8UEK4_HERIL</name>
<sequence length="244" mass="28118">MFRNTYQKGFLSIFYSLGSKPLSIWKTNVQNGHIKRLLDDGVQSIALEIMGSNVATTYITTPIDPKQSLGIKLPFLVLLVKNMRKFFSFEVTILDDKNMHRRFRVSNYQSTTRVKPFSTSMPLGLSPGWNQIQFNLADFTRRAYGSNYVETCRVQIHANVRIRRIYFTDRLYTEEELPPEFRIMTSQTDVRRGSGLQKKDIRPEARPPTPEKGDHGTIERPPEEGREDEKEPKVCMAACATGQY</sequence>
<dbReference type="InterPro" id="IPR040441">
    <property type="entry name" value="CFA20/CFAP20DC"/>
</dbReference>